<dbReference type="AlphaFoldDB" id="A0AAV7NIQ8"/>
<gene>
    <name evidence="2" type="ORF">NDU88_004053</name>
</gene>
<proteinExistence type="predicted"/>
<reference evidence="2" key="1">
    <citation type="journal article" date="2022" name="bioRxiv">
        <title>Sequencing and chromosome-scale assembly of the giantPleurodeles waltlgenome.</title>
        <authorList>
            <person name="Brown T."/>
            <person name="Elewa A."/>
            <person name="Iarovenko S."/>
            <person name="Subramanian E."/>
            <person name="Araus A.J."/>
            <person name="Petzold A."/>
            <person name="Susuki M."/>
            <person name="Suzuki K.-i.T."/>
            <person name="Hayashi T."/>
            <person name="Toyoda A."/>
            <person name="Oliveira C."/>
            <person name="Osipova E."/>
            <person name="Leigh N.D."/>
            <person name="Simon A."/>
            <person name="Yun M.H."/>
        </authorList>
    </citation>
    <scope>NUCLEOTIDE SEQUENCE</scope>
    <source>
        <strain evidence="2">20211129_DDA</strain>
        <tissue evidence="2">Liver</tissue>
    </source>
</reference>
<evidence type="ECO:0000313" key="3">
    <source>
        <dbReference type="Proteomes" id="UP001066276"/>
    </source>
</evidence>
<keyword evidence="3" id="KW-1185">Reference proteome</keyword>
<name>A0AAV7NIQ8_PLEWA</name>
<organism evidence="2 3">
    <name type="scientific">Pleurodeles waltl</name>
    <name type="common">Iberian ribbed newt</name>
    <dbReference type="NCBI Taxonomy" id="8319"/>
    <lineage>
        <taxon>Eukaryota</taxon>
        <taxon>Metazoa</taxon>
        <taxon>Chordata</taxon>
        <taxon>Craniata</taxon>
        <taxon>Vertebrata</taxon>
        <taxon>Euteleostomi</taxon>
        <taxon>Amphibia</taxon>
        <taxon>Batrachia</taxon>
        <taxon>Caudata</taxon>
        <taxon>Salamandroidea</taxon>
        <taxon>Salamandridae</taxon>
        <taxon>Pleurodelinae</taxon>
        <taxon>Pleurodeles</taxon>
    </lineage>
</organism>
<dbReference type="EMBL" id="JANPWB010000012">
    <property type="protein sequence ID" value="KAJ1115831.1"/>
    <property type="molecule type" value="Genomic_DNA"/>
</dbReference>
<protein>
    <submittedName>
        <fullName evidence="2">Uncharacterized protein</fullName>
    </submittedName>
</protein>
<evidence type="ECO:0000313" key="2">
    <source>
        <dbReference type="EMBL" id="KAJ1115831.1"/>
    </source>
</evidence>
<feature type="region of interest" description="Disordered" evidence="1">
    <location>
        <begin position="1"/>
        <end position="20"/>
    </location>
</feature>
<sequence>MPGSSSSTPKAGPGGDDTWYHTGKHFWSTGIARQRRNAGAAVRCGQARPLEIRLRAQVEAPRKHIIGIPAEQRSSDATLVLPDP</sequence>
<comment type="caution">
    <text evidence="2">The sequence shown here is derived from an EMBL/GenBank/DDBJ whole genome shotgun (WGS) entry which is preliminary data.</text>
</comment>
<evidence type="ECO:0000256" key="1">
    <source>
        <dbReference type="SAM" id="MobiDB-lite"/>
    </source>
</evidence>
<dbReference type="Proteomes" id="UP001066276">
    <property type="component" value="Chromosome 8"/>
</dbReference>
<accession>A0AAV7NIQ8</accession>